<dbReference type="EMBL" id="KM067908">
    <property type="protein sequence ID" value="AIL49864.1"/>
    <property type="molecule type" value="Genomic_DNA"/>
</dbReference>
<sequence>MNAQTAKASAHAAKSARYQFKEPEPIRSVFEQLTPLSASVVEYEKAQSPKQEKRFDLAWMQVEETIPQQRLWAELFTSETPLEIQDLIKKSNEHLNEPALQGEIVVLPTMERQQQQIRKDLMLLLKKQKRPAPN</sequence>
<name>A0A077EM70_VIBPH</name>
<proteinExistence type="predicted"/>
<dbReference type="AlphaFoldDB" id="A0A077EM70"/>
<geneLocation type="plasmid" evidence="1">
    <name>pVPA3-1</name>
</geneLocation>
<accession>A0A077EM70</accession>
<evidence type="ECO:0000313" key="1">
    <source>
        <dbReference type="EMBL" id="AIL49864.1"/>
    </source>
</evidence>
<dbReference type="RefSeq" id="WP_032072607.1">
    <property type="nucleotide sequence ID" value="NC_025152.1"/>
</dbReference>
<organism evidence="1">
    <name type="scientific">Vibrio parahaemolyticus</name>
    <dbReference type="NCBI Taxonomy" id="670"/>
    <lineage>
        <taxon>Bacteria</taxon>
        <taxon>Pseudomonadati</taxon>
        <taxon>Pseudomonadota</taxon>
        <taxon>Gammaproteobacteria</taxon>
        <taxon>Vibrionales</taxon>
        <taxon>Vibrionaceae</taxon>
        <taxon>Vibrio</taxon>
    </lineage>
</organism>
<protein>
    <submittedName>
        <fullName evidence="1">Uncharacterized protein</fullName>
    </submittedName>
</protein>
<keyword evidence="1" id="KW-0614">Plasmid</keyword>
<reference evidence="1" key="1">
    <citation type="journal article" date="2015" name="Dis. Aquat. Organ.">
        <title>Photorhabdus insect-related (Pir) toxin-like genes in a plasmid of Vibrio parahaemolyticus, the causative agent of acute hepatopancreatic necrosis disease (AHPND) of shrimp.</title>
        <authorList>
            <person name="Han J.E."/>
            <person name="Tang K.F."/>
            <person name="Tran L.H."/>
            <person name="Lightner D.V."/>
        </authorList>
    </citation>
    <scope>NUCLEOTIDE SEQUENCE</scope>
    <source>
        <strain evidence="1">13-028/A3</strain>
        <plasmid evidence="1">pVPA3-1</plasmid>
    </source>
</reference>